<evidence type="ECO:0000313" key="1">
    <source>
        <dbReference type="EMBL" id="PIT94145.1"/>
    </source>
</evidence>
<dbReference type="Proteomes" id="UP000229335">
    <property type="component" value="Unassembled WGS sequence"/>
</dbReference>
<protein>
    <recommendedName>
        <fullName evidence="3">Cell division protein ZapA</fullName>
    </recommendedName>
</protein>
<name>A0A2M6WMX2_9BACT</name>
<gene>
    <name evidence="1" type="ORF">COU00_00510</name>
</gene>
<reference evidence="2" key="1">
    <citation type="submission" date="2017-09" db="EMBL/GenBank/DDBJ databases">
        <title>Depth-based differentiation of microbial function through sediment-hosted aquifers and enrichment of novel symbionts in the deep terrestrial subsurface.</title>
        <authorList>
            <person name="Probst A.J."/>
            <person name="Ladd B."/>
            <person name="Jarett J.K."/>
            <person name="Geller-Mcgrath D.E."/>
            <person name="Sieber C.M.K."/>
            <person name="Emerson J.B."/>
            <person name="Anantharaman K."/>
            <person name="Thomas B.C."/>
            <person name="Malmstrom R."/>
            <person name="Stieglmeier M."/>
            <person name="Klingl A."/>
            <person name="Woyke T."/>
            <person name="Ryan C.M."/>
            <person name="Banfield J.F."/>
        </authorList>
    </citation>
    <scope>NUCLEOTIDE SEQUENCE [LARGE SCALE GENOMIC DNA]</scope>
</reference>
<accession>A0A2M6WMX2</accession>
<evidence type="ECO:0008006" key="3">
    <source>
        <dbReference type="Google" id="ProtNLM"/>
    </source>
</evidence>
<sequence length="96" mass="10215">MTVNTVVITGANGQREASIKASHDDREINCTAGGGNDLSALQAAIKVALSQATEDQNAIQVSCRALDQMLKKRAEEIHDRILDKAGIQSDQTPNLA</sequence>
<organism evidence="1 2">
    <name type="scientific">Candidatus Falkowbacteria bacterium CG10_big_fil_rev_8_21_14_0_10_43_11</name>
    <dbReference type="NCBI Taxonomy" id="1974568"/>
    <lineage>
        <taxon>Bacteria</taxon>
        <taxon>Candidatus Falkowiibacteriota</taxon>
    </lineage>
</organism>
<comment type="caution">
    <text evidence="1">The sequence shown here is derived from an EMBL/GenBank/DDBJ whole genome shotgun (WGS) entry which is preliminary data.</text>
</comment>
<proteinExistence type="predicted"/>
<dbReference type="AlphaFoldDB" id="A0A2M6WMX2"/>
<evidence type="ECO:0000313" key="2">
    <source>
        <dbReference type="Proteomes" id="UP000229335"/>
    </source>
</evidence>
<dbReference type="EMBL" id="PFAS01000006">
    <property type="protein sequence ID" value="PIT94145.1"/>
    <property type="molecule type" value="Genomic_DNA"/>
</dbReference>